<keyword evidence="1" id="KW-0732">Signal</keyword>
<dbReference type="AlphaFoldDB" id="D2TJ92"/>
<feature type="chain" id="PRO_5003037030" evidence="1">
    <location>
        <begin position="28"/>
        <end position="157"/>
    </location>
</feature>
<protein>
    <submittedName>
        <fullName evidence="2">Exported protein</fullName>
    </submittedName>
</protein>
<accession>D2TJ92</accession>
<evidence type="ECO:0000256" key="1">
    <source>
        <dbReference type="SAM" id="SignalP"/>
    </source>
</evidence>
<reference evidence="2 3" key="1">
    <citation type="journal article" date="2010" name="J. Bacteriol.">
        <title>The Citrobacter rodentium genome sequence reveals convergent evolution with human pathogenic Escherichia coli.</title>
        <authorList>
            <person name="Petty N.K."/>
            <person name="Bulgin R."/>
            <person name="Crepin V.F."/>
            <person name="Cerdeno-Tarraga A.M."/>
            <person name="Schroeder G.N."/>
            <person name="Quail M.A."/>
            <person name="Lennard N."/>
            <person name="Corton C."/>
            <person name="Barron A."/>
            <person name="Clark L."/>
            <person name="Toribio A.L."/>
            <person name="Parkhill J."/>
            <person name="Dougan G."/>
            <person name="Frankel G."/>
            <person name="Thomson N.R."/>
        </authorList>
    </citation>
    <scope>NUCLEOTIDE SEQUENCE [LARGE SCALE GENOMIC DNA]</scope>
    <source>
        <strain evidence="2 3">ICC168</strain>
    </source>
</reference>
<gene>
    <name evidence="2" type="ordered locus">ROD_03181</name>
</gene>
<dbReference type="KEGG" id="cro:ROD_03181"/>
<keyword evidence="3" id="KW-1185">Reference proteome</keyword>
<dbReference type="EMBL" id="FN543502">
    <property type="protein sequence ID" value="CBG87100.1"/>
    <property type="molecule type" value="Genomic_DNA"/>
</dbReference>
<proteinExistence type="predicted"/>
<sequence length="157" mass="17389">MKCLNAIKPLFPVLLLSALPVSFCAMANIENTVIANYDLATGKSSHYDLLISQNGAESTVTVLPFGMSDNSPSIFKVSTCINRFAGTTKQGEFRFSAAETNKNDVRLSNIGYFVNEHNLRTWWIRLNDKQNLMFNEDVGGMMIANAGLFNNQLCPLD</sequence>
<evidence type="ECO:0000313" key="3">
    <source>
        <dbReference type="Proteomes" id="UP000001889"/>
    </source>
</evidence>
<dbReference type="eggNOG" id="ENOG5031QNI">
    <property type="taxonomic scope" value="Bacteria"/>
</dbReference>
<dbReference type="Proteomes" id="UP000001889">
    <property type="component" value="Chromosome"/>
</dbReference>
<evidence type="ECO:0000313" key="2">
    <source>
        <dbReference type="EMBL" id="CBG87100.1"/>
    </source>
</evidence>
<name>D2TJ92_CITRI</name>
<dbReference type="HOGENOM" id="CLU_1657735_0_0_6"/>
<feature type="signal peptide" evidence="1">
    <location>
        <begin position="1"/>
        <end position="27"/>
    </location>
</feature>
<organism evidence="2 3">
    <name type="scientific">Citrobacter rodentium (strain ICC168)</name>
    <name type="common">Citrobacter freundii biotype 4280</name>
    <dbReference type="NCBI Taxonomy" id="637910"/>
    <lineage>
        <taxon>Bacteria</taxon>
        <taxon>Pseudomonadati</taxon>
        <taxon>Pseudomonadota</taxon>
        <taxon>Gammaproteobacteria</taxon>
        <taxon>Enterobacterales</taxon>
        <taxon>Enterobacteriaceae</taxon>
        <taxon>Citrobacter</taxon>
    </lineage>
</organism>